<reference evidence="2" key="1">
    <citation type="journal article" date="2019" name="Int. J. Syst. Evol. Microbiol.">
        <title>The Global Catalogue of Microorganisms (GCM) 10K type strain sequencing project: providing services to taxonomists for standard genome sequencing and annotation.</title>
        <authorList>
            <consortium name="The Broad Institute Genomics Platform"/>
            <consortium name="The Broad Institute Genome Sequencing Center for Infectious Disease"/>
            <person name="Wu L."/>
            <person name="Ma J."/>
        </authorList>
    </citation>
    <scope>NUCLEOTIDE SEQUENCE [LARGE SCALE GENOMIC DNA]</scope>
    <source>
        <strain evidence="2">NBRC 106310</strain>
    </source>
</reference>
<protein>
    <submittedName>
        <fullName evidence="1">Uncharacterized protein</fullName>
    </submittedName>
</protein>
<organism evidence="1 2">
    <name type="scientific">Microbacterium suwonense</name>
    <dbReference type="NCBI Taxonomy" id="683047"/>
    <lineage>
        <taxon>Bacteria</taxon>
        <taxon>Bacillati</taxon>
        <taxon>Actinomycetota</taxon>
        <taxon>Actinomycetes</taxon>
        <taxon>Micrococcales</taxon>
        <taxon>Microbacteriaceae</taxon>
        <taxon>Microbacterium</taxon>
    </lineage>
</organism>
<gene>
    <name evidence="1" type="ORF">GCM10025863_19390</name>
</gene>
<dbReference type="EMBL" id="AP027728">
    <property type="protein sequence ID" value="BDZ39325.1"/>
    <property type="molecule type" value="Genomic_DNA"/>
</dbReference>
<dbReference type="Proteomes" id="UP001321543">
    <property type="component" value="Chromosome"/>
</dbReference>
<keyword evidence="2" id="KW-1185">Reference proteome</keyword>
<accession>A0ABM8FUR5</accession>
<evidence type="ECO:0000313" key="1">
    <source>
        <dbReference type="EMBL" id="BDZ39325.1"/>
    </source>
</evidence>
<name>A0ABM8FUR5_9MICO</name>
<proteinExistence type="predicted"/>
<sequence>MVNPEGVGWAFRLEAGSTSASATAAARGGEGTYTFEGVCTIAPEDTLAVDEDVGVGFSGRSKRLGRVAKAVSLPRA</sequence>
<evidence type="ECO:0000313" key="2">
    <source>
        <dbReference type="Proteomes" id="UP001321543"/>
    </source>
</evidence>